<reference evidence="1" key="2">
    <citation type="submission" date="2020-11" db="EMBL/GenBank/DDBJ databases">
        <authorList>
            <person name="McCartney M.A."/>
            <person name="Auch B."/>
            <person name="Kono T."/>
            <person name="Mallez S."/>
            <person name="Becker A."/>
            <person name="Gohl D.M."/>
            <person name="Silverstein K.A.T."/>
            <person name="Koren S."/>
            <person name="Bechman K.B."/>
            <person name="Herman A."/>
            <person name="Abrahante J.E."/>
            <person name="Garbe J."/>
        </authorList>
    </citation>
    <scope>NUCLEOTIDE SEQUENCE</scope>
    <source>
        <strain evidence="1">Duluth1</strain>
        <tissue evidence="1">Whole animal</tissue>
    </source>
</reference>
<evidence type="ECO:0000313" key="1">
    <source>
        <dbReference type="EMBL" id="KAH3773075.1"/>
    </source>
</evidence>
<sequence>MCQGETEYGPSIFHDGTRISFLTRTTEERKAVRGFPVLRMSIQYHFWNLK</sequence>
<gene>
    <name evidence="1" type="ORF">DPMN_174426</name>
</gene>
<protein>
    <submittedName>
        <fullName evidence="1">Uncharacterized protein</fullName>
    </submittedName>
</protein>
<dbReference type="EMBL" id="JAIWYP010000009">
    <property type="protein sequence ID" value="KAH3773075.1"/>
    <property type="molecule type" value="Genomic_DNA"/>
</dbReference>
<evidence type="ECO:0000313" key="2">
    <source>
        <dbReference type="Proteomes" id="UP000828390"/>
    </source>
</evidence>
<accession>A0A9D4IGD7</accession>
<reference evidence="1" key="1">
    <citation type="journal article" date="2019" name="bioRxiv">
        <title>The Genome of the Zebra Mussel, Dreissena polymorpha: A Resource for Invasive Species Research.</title>
        <authorList>
            <person name="McCartney M.A."/>
            <person name="Auch B."/>
            <person name="Kono T."/>
            <person name="Mallez S."/>
            <person name="Zhang Y."/>
            <person name="Obille A."/>
            <person name="Becker A."/>
            <person name="Abrahante J.E."/>
            <person name="Garbe J."/>
            <person name="Badalamenti J.P."/>
            <person name="Herman A."/>
            <person name="Mangelson H."/>
            <person name="Liachko I."/>
            <person name="Sullivan S."/>
            <person name="Sone E.D."/>
            <person name="Koren S."/>
            <person name="Silverstein K.A.T."/>
            <person name="Beckman K.B."/>
            <person name="Gohl D.M."/>
        </authorList>
    </citation>
    <scope>NUCLEOTIDE SEQUENCE</scope>
    <source>
        <strain evidence="1">Duluth1</strain>
        <tissue evidence="1">Whole animal</tissue>
    </source>
</reference>
<dbReference type="Proteomes" id="UP000828390">
    <property type="component" value="Unassembled WGS sequence"/>
</dbReference>
<comment type="caution">
    <text evidence="1">The sequence shown here is derived from an EMBL/GenBank/DDBJ whole genome shotgun (WGS) entry which is preliminary data.</text>
</comment>
<name>A0A9D4IGD7_DREPO</name>
<dbReference type="AlphaFoldDB" id="A0A9D4IGD7"/>
<organism evidence="1 2">
    <name type="scientific">Dreissena polymorpha</name>
    <name type="common">Zebra mussel</name>
    <name type="synonym">Mytilus polymorpha</name>
    <dbReference type="NCBI Taxonomy" id="45954"/>
    <lineage>
        <taxon>Eukaryota</taxon>
        <taxon>Metazoa</taxon>
        <taxon>Spiralia</taxon>
        <taxon>Lophotrochozoa</taxon>
        <taxon>Mollusca</taxon>
        <taxon>Bivalvia</taxon>
        <taxon>Autobranchia</taxon>
        <taxon>Heteroconchia</taxon>
        <taxon>Euheterodonta</taxon>
        <taxon>Imparidentia</taxon>
        <taxon>Neoheterodontei</taxon>
        <taxon>Myida</taxon>
        <taxon>Dreissenoidea</taxon>
        <taxon>Dreissenidae</taxon>
        <taxon>Dreissena</taxon>
    </lineage>
</organism>
<proteinExistence type="predicted"/>
<keyword evidence="2" id="KW-1185">Reference proteome</keyword>